<accession>A0AAW8R665</accession>
<evidence type="ECO:0000256" key="10">
    <source>
        <dbReference type="ARBA" id="ARBA00048873"/>
    </source>
</evidence>
<evidence type="ECO:0000313" key="13">
    <source>
        <dbReference type="Proteomes" id="UP001249020"/>
    </source>
</evidence>
<proteinExistence type="inferred from homology"/>
<dbReference type="EC" id="1.5.1.3" evidence="1"/>
<dbReference type="SUPFAM" id="SSF51735">
    <property type="entry name" value="NAD(P)-binding Rossmann-fold domains"/>
    <property type="match status" value="1"/>
</dbReference>
<dbReference type="PANTHER" id="PTHR43639">
    <property type="entry name" value="OXIDOREDUCTASE, SHORT-CHAIN DEHYDROGENASE/REDUCTASE FAMILY (AFU_ORTHOLOGUE AFUA_5G02870)"/>
    <property type="match status" value="1"/>
</dbReference>
<evidence type="ECO:0000256" key="9">
    <source>
        <dbReference type="ARBA" id="ARBA00042299"/>
    </source>
</evidence>
<evidence type="ECO:0000256" key="11">
    <source>
        <dbReference type="ARBA" id="ARBA00049376"/>
    </source>
</evidence>
<comment type="function">
    <text evidence="5">Catalyzes the reduction of dihydromonapterin to tetrahydromonapterin. Also has lower activity with dihydrofolate.</text>
</comment>
<evidence type="ECO:0000256" key="3">
    <source>
        <dbReference type="ARBA" id="ARBA00022857"/>
    </source>
</evidence>
<evidence type="ECO:0000313" key="12">
    <source>
        <dbReference type="EMBL" id="MDT0583553.1"/>
    </source>
</evidence>
<dbReference type="PROSITE" id="PS00061">
    <property type="entry name" value="ADH_SHORT"/>
    <property type="match status" value="1"/>
</dbReference>
<evidence type="ECO:0000256" key="8">
    <source>
        <dbReference type="ARBA" id="ARBA00039631"/>
    </source>
</evidence>
<dbReference type="NCBIfam" id="NF005066">
    <property type="entry name" value="PRK06483.1"/>
    <property type="match status" value="1"/>
</dbReference>
<keyword evidence="13" id="KW-1185">Reference proteome</keyword>
<evidence type="ECO:0000256" key="4">
    <source>
        <dbReference type="ARBA" id="ARBA00023002"/>
    </source>
</evidence>
<dbReference type="InterPro" id="IPR002347">
    <property type="entry name" value="SDR_fam"/>
</dbReference>
<organism evidence="12 13">
    <name type="scientific">Brumicola blandensis</name>
    <dbReference type="NCBI Taxonomy" id="3075611"/>
    <lineage>
        <taxon>Bacteria</taxon>
        <taxon>Pseudomonadati</taxon>
        <taxon>Pseudomonadota</taxon>
        <taxon>Gammaproteobacteria</taxon>
        <taxon>Alteromonadales</taxon>
        <taxon>Alteromonadaceae</taxon>
        <taxon>Brumicola</taxon>
    </lineage>
</organism>
<evidence type="ECO:0000256" key="5">
    <source>
        <dbReference type="ARBA" id="ARBA00037508"/>
    </source>
</evidence>
<comment type="caution">
    <text evidence="12">The sequence shown here is derived from an EMBL/GenBank/DDBJ whole genome shotgun (WGS) entry which is preliminary data.</text>
</comment>
<gene>
    <name evidence="12" type="primary">folM</name>
    <name evidence="12" type="ORF">RM544_13470</name>
</gene>
<dbReference type="GO" id="GO:0006730">
    <property type="term" value="P:one-carbon metabolic process"/>
    <property type="evidence" value="ECO:0007669"/>
    <property type="project" value="UniProtKB-KW"/>
</dbReference>
<sequence length="239" mass="26423">MTSPILITGGAQRLGLAIAKDLLRQHHKVIITYRTKKPSVDELKGLGALAIQANFSTQDGIDCFIEAIKKETTSLRCIVHNASDWDQESDTQDYNQLFGKMMQVHANTPYQINLALQGLLQKHATQSEEFGDIIHMTDYVQLKGSKKHIAYAASKAALHNLTLSFSALLAPQIKVNSIAPALVMFNDHDSEEYRARALKKSLLETCPGAEEAVKAVNFLLNSNYITGQTIHLDGGRHLK</sequence>
<dbReference type="Gene3D" id="3.40.50.720">
    <property type="entry name" value="NAD(P)-binding Rossmann-like Domain"/>
    <property type="match status" value="1"/>
</dbReference>
<dbReference type="RefSeq" id="WP_311362320.1">
    <property type="nucleotide sequence ID" value="NZ_JAVRIE010000005.1"/>
</dbReference>
<evidence type="ECO:0000256" key="2">
    <source>
        <dbReference type="ARBA" id="ARBA00022563"/>
    </source>
</evidence>
<dbReference type="Proteomes" id="UP001249020">
    <property type="component" value="Unassembled WGS sequence"/>
</dbReference>
<dbReference type="PRINTS" id="PR00081">
    <property type="entry name" value="GDHRDH"/>
</dbReference>
<keyword evidence="4 12" id="KW-0560">Oxidoreductase</keyword>
<dbReference type="InterPro" id="IPR020904">
    <property type="entry name" value="Sc_DH/Rdtase_CS"/>
</dbReference>
<comment type="catalytic activity">
    <reaction evidence="10">
        <text>(6S)-5,6,7,8-tetrahydrofolate + NADP(+) = 7,8-dihydrofolate + NADPH + H(+)</text>
        <dbReference type="Rhea" id="RHEA:15009"/>
        <dbReference type="ChEBI" id="CHEBI:15378"/>
        <dbReference type="ChEBI" id="CHEBI:57451"/>
        <dbReference type="ChEBI" id="CHEBI:57453"/>
        <dbReference type="ChEBI" id="CHEBI:57783"/>
        <dbReference type="ChEBI" id="CHEBI:58349"/>
        <dbReference type="EC" id="1.5.1.3"/>
    </reaction>
</comment>
<comment type="catalytic activity">
    <reaction evidence="11">
        <text>7,8-dihydromonapterin + NADPH + H(+) = 5,6,7,8-tetrahydromonapterin + NADP(+)</text>
        <dbReference type="Rhea" id="RHEA:34847"/>
        <dbReference type="ChEBI" id="CHEBI:15378"/>
        <dbReference type="ChEBI" id="CHEBI:57783"/>
        <dbReference type="ChEBI" id="CHEBI:58349"/>
        <dbReference type="ChEBI" id="CHEBI:71175"/>
        <dbReference type="ChEBI" id="CHEBI:71177"/>
        <dbReference type="EC" id="1.5.1.50"/>
    </reaction>
</comment>
<dbReference type="AlphaFoldDB" id="A0AAW8R665"/>
<keyword evidence="3" id="KW-0521">NADP</keyword>
<keyword evidence="2" id="KW-0554">One-carbon metabolism</keyword>
<dbReference type="InterPro" id="IPR036291">
    <property type="entry name" value="NAD(P)-bd_dom_sf"/>
</dbReference>
<dbReference type="PANTHER" id="PTHR43639:SF6">
    <property type="entry name" value="DIHYDROMONAPTERIN REDUCTASE"/>
    <property type="match status" value="1"/>
</dbReference>
<reference evidence="12 13" key="1">
    <citation type="submission" date="2023-09" db="EMBL/GenBank/DDBJ databases">
        <authorList>
            <person name="Rey-Velasco X."/>
        </authorList>
    </citation>
    <scope>NUCLEOTIDE SEQUENCE [LARGE SCALE GENOMIC DNA]</scope>
    <source>
        <strain evidence="12 13">W409</strain>
    </source>
</reference>
<evidence type="ECO:0000256" key="6">
    <source>
        <dbReference type="ARBA" id="ARBA00038212"/>
    </source>
</evidence>
<name>A0AAW8R665_9ALTE</name>
<dbReference type="GO" id="GO:0004146">
    <property type="term" value="F:dihydrofolate reductase activity"/>
    <property type="evidence" value="ECO:0007669"/>
    <property type="project" value="UniProtKB-EC"/>
</dbReference>
<evidence type="ECO:0000256" key="7">
    <source>
        <dbReference type="ARBA" id="ARBA00039145"/>
    </source>
</evidence>
<dbReference type="EC" id="1.5.1.50" evidence="7"/>
<evidence type="ECO:0000256" key="1">
    <source>
        <dbReference type="ARBA" id="ARBA00012856"/>
    </source>
</evidence>
<comment type="similarity">
    <text evidence="6">Belongs to the short-chain dehydrogenases/reductases (SDR) family. FolM subfamily.</text>
</comment>
<dbReference type="Pfam" id="PF13561">
    <property type="entry name" value="adh_short_C2"/>
    <property type="match status" value="1"/>
</dbReference>
<dbReference type="EMBL" id="JAVRIE010000005">
    <property type="protein sequence ID" value="MDT0583553.1"/>
    <property type="molecule type" value="Genomic_DNA"/>
</dbReference>
<protein>
    <recommendedName>
        <fullName evidence="8">Dihydromonapterin reductase</fullName>
        <ecNumber evidence="1">1.5.1.3</ecNumber>
        <ecNumber evidence="7">1.5.1.50</ecNumber>
    </recommendedName>
    <alternativeName>
        <fullName evidence="9">Dihydrofolate reductase</fullName>
    </alternativeName>
</protein>